<evidence type="ECO:0000313" key="2">
    <source>
        <dbReference type="Proteomes" id="UP000789739"/>
    </source>
</evidence>
<accession>A0A9N9DDP9</accession>
<name>A0A9N9DDP9_9GLOM</name>
<keyword evidence="2" id="KW-1185">Reference proteome</keyword>
<proteinExistence type="predicted"/>
<sequence length="101" mass="11439">MLNNSNGQQRAHKEQSIQEAPQKLRNILENFHLVTVIIATQHYKNGNNEEELDPDVLIIDSLGLKKLFGSYFASRAAYLLGYQVNPNLSMAEHLQCLMKGI</sequence>
<organism evidence="1 2">
    <name type="scientific">Paraglomus brasilianum</name>
    <dbReference type="NCBI Taxonomy" id="144538"/>
    <lineage>
        <taxon>Eukaryota</taxon>
        <taxon>Fungi</taxon>
        <taxon>Fungi incertae sedis</taxon>
        <taxon>Mucoromycota</taxon>
        <taxon>Glomeromycotina</taxon>
        <taxon>Glomeromycetes</taxon>
        <taxon>Paraglomerales</taxon>
        <taxon>Paraglomeraceae</taxon>
        <taxon>Paraglomus</taxon>
    </lineage>
</organism>
<dbReference type="AlphaFoldDB" id="A0A9N9DDP9"/>
<dbReference type="Proteomes" id="UP000789739">
    <property type="component" value="Unassembled WGS sequence"/>
</dbReference>
<protein>
    <submittedName>
        <fullName evidence="1">4480_t:CDS:1</fullName>
    </submittedName>
</protein>
<comment type="caution">
    <text evidence="1">The sequence shown here is derived from an EMBL/GenBank/DDBJ whole genome shotgun (WGS) entry which is preliminary data.</text>
</comment>
<reference evidence="1" key="1">
    <citation type="submission" date="2021-06" db="EMBL/GenBank/DDBJ databases">
        <authorList>
            <person name="Kallberg Y."/>
            <person name="Tangrot J."/>
            <person name="Rosling A."/>
        </authorList>
    </citation>
    <scope>NUCLEOTIDE SEQUENCE</scope>
    <source>
        <strain evidence="1">BR232B</strain>
    </source>
</reference>
<evidence type="ECO:0000313" key="1">
    <source>
        <dbReference type="EMBL" id="CAG8636175.1"/>
    </source>
</evidence>
<dbReference type="EMBL" id="CAJVPI010002116">
    <property type="protein sequence ID" value="CAG8636175.1"/>
    <property type="molecule type" value="Genomic_DNA"/>
</dbReference>
<feature type="non-terminal residue" evidence="1">
    <location>
        <position position="101"/>
    </location>
</feature>
<gene>
    <name evidence="1" type="ORF">PBRASI_LOCUS9520</name>
</gene>